<dbReference type="Proteomes" id="UP000215256">
    <property type="component" value="Chromosome 1"/>
</dbReference>
<name>A0A248UKR0_9HYPH</name>
<reference evidence="1 2" key="1">
    <citation type="submission" date="2017-07" db="EMBL/GenBank/DDBJ databases">
        <title>Phylogenetic study on the rhizospheric bacterium Ochrobactrum sp. A44.</title>
        <authorList>
            <person name="Krzyzanowska D.M."/>
            <person name="Ossowicki A."/>
            <person name="Rajewska M."/>
            <person name="Maciag T."/>
            <person name="Kaczynski Z."/>
            <person name="Czerwicka M."/>
            <person name="Jafra S."/>
        </authorList>
    </citation>
    <scope>NUCLEOTIDE SEQUENCE [LARGE SCALE GENOMIC DNA]</scope>
    <source>
        <strain evidence="1 2">A44</strain>
    </source>
</reference>
<dbReference type="AlphaFoldDB" id="A0A248UKR0"/>
<proteinExistence type="predicted"/>
<protein>
    <submittedName>
        <fullName evidence="1">Uncharacterized protein</fullName>
    </submittedName>
</protein>
<dbReference type="KEGG" id="och:CES85_1940"/>
<organism evidence="1 2">
    <name type="scientific">Ochrobactrum quorumnocens</name>
    <dbReference type="NCBI Taxonomy" id="271865"/>
    <lineage>
        <taxon>Bacteria</taxon>
        <taxon>Pseudomonadati</taxon>
        <taxon>Pseudomonadota</taxon>
        <taxon>Alphaproteobacteria</taxon>
        <taxon>Hyphomicrobiales</taxon>
        <taxon>Brucellaceae</taxon>
        <taxon>Brucella/Ochrobactrum group</taxon>
        <taxon>Ochrobactrum</taxon>
    </lineage>
</organism>
<evidence type="ECO:0000313" key="2">
    <source>
        <dbReference type="Proteomes" id="UP000215256"/>
    </source>
</evidence>
<sequence>MGFSLAHCSCLLKLLPFGARTNMRHQGFRSGYSYKGRHS</sequence>
<dbReference type="EMBL" id="CP022604">
    <property type="protein sequence ID" value="ASV87258.1"/>
    <property type="molecule type" value="Genomic_DNA"/>
</dbReference>
<gene>
    <name evidence="1" type="ORF">CES85_1940</name>
</gene>
<accession>A0A248UKR0</accession>
<evidence type="ECO:0000313" key="1">
    <source>
        <dbReference type="EMBL" id="ASV87258.1"/>
    </source>
</evidence>